<feature type="non-terminal residue" evidence="2">
    <location>
        <position position="62"/>
    </location>
</feature>
<protein>
    <submittedName>
        <fullName evidence="2">Amino-terminal domain micro-spherule protein</fullName>
    </submittedName>
</protein>
<feature type="compositionally biased region" description="Basic and acidic residues" evidence="1">
    <location>
        <begin position="29"/>
        <end position="43"/>
    </location>
</feature>
<gene>
    <name evidence="2" type="ORF">A2U01_0099915</name>
</gene>
<dbReference type="Proteomes" id="UP000265520">
    <property type="component" value="Unassembled WGS sequence"/>
</dbReference>
<reference evidence="2 3" key="1">
    <citation type="journal article" date="2018" name="Front. Plant Sci.">
        <title>Red Clover (Trifolium pratense) and Zigzag Clover (T. medium) - A Picture of Genomic Similarities and Differences.</title>
        <authorList>
            <person name="Dluhosova J."/>
            <person name="Istvanek J."/>
            <person name="Nedelnik J."/>
            <person name="Repkova J."/>
        </authorList>
    </citation>
    <scope>NUCLEOTIDE SEQUENCE [LARGE SCALE GENOMIC DNA]</scope>
    <source>
        <strain evidence="3">cv. 10/8</strain>
        <tissue evidence="2">Leaf</tissue>
    </source>
</reference>
<feature type="region of interest" description="Disordered" evidence="1">
    <location>
        <begin position="29"/>
        <end position="62"/>
    </location>
</feature>
<dbReference type="EMBL" id="LXQA010955555">
    <property type="protein sequence ID" value="MCI78644.1"/>
    <property type="molecule type" value="Genomic_DNA"/>
</dbReference>
<keyword evidence="3" id="KW-1185">Reference proteome</keyword>
<sequence>MIPHGSDALLNSANGDELMFMNIDEKAETAANKKSDDNVERPPRGIQGDDTSGVGEPQKLVA</sequence>
<evidence type="ECO:0000256" key="1">
    <source>
        <dbReference type="SAM" id="MobiDB-lite"/>
    </source>
</evidence>
<name>A0A392URJ0_9FABA</name>
<proteinExistence type="predicted"/>
<organism evidence="2 3">
    <name type="scientific">Trifolium medium</name>
    <dbReference type="NCBI Taxonomy" id="97028"/>
    <lineage>
        <taxon>Eukaryota</taxon>
        <taxon>Viridiplantae</taxon>
        <taxon>Streptophyta</taxon>
        <taxon>Embryophyta</taxon>
        <taxon>Tracheophyta</taxon>
        <taxon>Spermatophyta</taxon>
        <taxon>Magnoliopsida</taxon>
        <taxon>eudicotyledons</taxon>
        <taxon>Gunneridae</taxon>
        <taxon>Pentapetalae</taxon>
        <taxon>rosids</taxon>
        <taxon>fabids</taxon>
        <taxon>Fabales</taxon>
        <taxon>Fabaceae</taxon>
        <taxon>Papilionoideae</taxon>
        <taxon>50 kb inversion clade</taxon>
        <taxon>NPAAA clade</taxon>
        <taxon>Hologalegina</taxon>
        <taxon>IRL clade</taxon>
        <taxon>Trifolieae</taxon>
        <taxon>Trifolium</taxon>
    </lineage>
</organism>
<dbReference type="AlphaFoldDB" id="A0A392URJ0"/>
<accession>A0A392URJ0</accession>
<evidence type="ECO:0000313" key="2">
    <source>
        <dbReference type="EMBL" id="MCI78644.1"/>
    </source>
</evidence>
<comment type="caution">
    <text evidence="2">The sequence shown here is derived from an EMBL/GenBank/DDBJ whole genome shotgun (WGS) entry which is preliminary data.</text>
</comment>
<evidence type="ECO:0000313" key="3">
    <source>
        <dbReference type="Proteomes" id="UP000265520"/>
    </source>
</evidence>